<dbReference type="InterPro" id="IPR041442">
    <property type="entry name" value="PIH1D1/2/3_CS-like"/>
</dbReference>
<dbReference type="AlphaFoldDB" id="A0A2R5GS73"/>
<gene>
    <name evidence="7" type="ORF">FCC1311_088332</name>
</gene>
<feature type="region of interest" description="Disordered" evidence="4">
    <location>
        <begin position="412"/>
        <end position="539"/>
    </location>
</feature>
<dbReference type="PANTHER" id="PTHR22997:SF0">
    <property type="entry name" value="PIH1 DOMAIN-CONTAINING PROTEIN 1"/>
    <property type="match status" value="1"/>
</dbReference>
<evidence type="ECO:0000256" key="3">
    <source>
        <dbReference type="HAMAP-Rule" id="MF_03069"/>
    </source>
</evidence>
<feature type="domain" description="PIH1D1/2/3 CS-like" evidence="6">
    <location>
        <begin position="303"/>
        <end position="408"/>
    </location>
</feature>
<dbReference type="CDD" id="cd06463">
    <property type="entry name" value="p23_like"/>
    <property type="match status" value="1"/>
</dbReference>
<evidence type="ECO:0000313" key="7">
    <source>
        <dbReference type="EMBL" id="GBG32608.1"/>
    </source>
</evidence>
<dbReference type="GO" id="GO:0060285">
    <property type="term" value="P:cilium-dependent cell motility"/>
    <property type="evidence" value="ECO:0007669"/>
    <property type="project" value="UniProtKB-UniRule"/>
</dbReference>
<feature type="compositionally biased region" description="Basic and acidic residues" evidence="4">
    <location>
        <begin position="652"/>
        <end position="693"/>
    </location>
</feature>
<feature type="compositionally biased region" description="Polar residues" evidence="4">
    <location>
        <begin position="473"/>
        <end position="484"/>
    </location>
</feature>
<feature type="compositionally biased region" description="Polar residues" evidence="4">
    <location>
        <begin position="435"/>
        <end position="445"/>
    </location>
</feature>
<evidence type="ECO:0000259" key="5">
    <source>
        <dbReference type="Pfam" id="PF08190"/>
    </source>
</evidence>
<dbReference type="GO" id="GO:0070286">
    <property type="term" value="P:axonemal dynein complex assembly"/>
    <property type="evidence" value="ECO:0007669"/>
    <property type="project" value="UniProtKB-UniRule"/>
</dbReference>
<accession>A0A2R5GS73</accession>
<dbReference type="InterPro" id="IPR012981">
    <property type="entry name" value="PIH1_N"/>
</dbReference>
<reference evidence="7 8" key="1">
    <citation type="submission" date="2017-12" db="EMBL/GenBank/DDBJ databases">
        <title>Sequencing, de novo assembly and annotation of complete genome of a new Thraustochytrid species, strain FCC1311.</title>
        <authorList>
            <person name="Sedici K."/>
            <person name="Godart F."/>
            <person name="Aiese Cigliano R."/>
            <person name="Sanseverino W."/>
            <person name="Barakat M."/>
            <person name="Ortet P."/>
            <person name="Marechal E."/>
            <person name="Cagnac O."/>
            <person name="Amato A."/>
        </authorList>
    </citation>
    <scope>NUCLEOTIDE SEQUENCE [LARGE SCALE GENOMIC DNA]</scope>
</reference>
<dbReference type="Pfam" id="PF08190">
    <property type="entry name" value="PIH1"/>
    <property type="match status" value="1"/>
</dbReference>
<feature type="domain" description="PIH1 N-terminal" evidence="5">
    <location>
        <begin position="62"/>
        <end position="227"/>
    </location>
</feature>
<sequence length="693" mass="76180">MASTSAKKVAEMPDDMFNACVKAAMESGKEKLKMTSEEQEQFMSAMKKPEFTKLMKEYMDEISDPKYREEQETYLRQLERDNQVPENMRLAYPKAGFVVKAKRLEQGKEAGKIFINICSLEELEPPSAQRGPKGVSWSLPYSLGPMRHEKDNRADAHPTFDFALHPDVLRRCVKDDRFRKMVIDTALDAVDKRIADVMKEDVKIKRITAKVLQNVACIGGKPAVMQIGVEKGKENKNEANAGANTTKLAQAVAAGAGVEGNKGGVASKPSAATAPQSKATKGIEVLSETEAPVKETAPEPPSTQPKYTLTHRGKLDLGDFVEDERLQARASLMKRRPKELVVRVQVPKLKSAKYLDIETSEHLFKLSTVAGAPAEYLLNLDLPYPVDEDNGAAKFDKTARLLEVVLPVRPPSDEEIEHHERALQERAAARPAQRTIESVPSSLVQDVSVASSSEAEDAGDVLANSEATDQKESSSASEEPQCQIQDPKKEDEKPSMNEDLKVEEEEEEEEDKANKGQERRVRWADEEKGGKDDEEKTLSEADKLAEILAAAKAAAALPLPRLEDHEETKKSTPAEDAAPPPAVPESESIQDPDKDMEDQLEQSNGVADANFIPSSAFGGAKSGFVFKRDTQGLGYYRDTAPAVSPATSTRPAEAKQDDPVPSAPRDEGPVVTEKTHKPSSRLELRNKSIFDLD</sequence>
<dbReference type="EMBL" id="BEYU01000125">
    <property type="protein sequence ID" value="GBG32608.1"/>
    <property type="molecule type" value="Genomic_DNA"/>
</dbReference>
<feature type="compositionally biased region" description="Basic and acidic residues" evidence="4">
    <location>
        <begin position="561"/>
        <end position="573"/>
    </location>
</feature>
<keyword evidence="2 3" id="KW-0963">Cytoplasm</keyword>
<name>A0A2R5GS73_9STRA</name>
<evidence type="ECO:0000256" key="2">
    <source>
        <dbReference type="ARBA" id="ARBA00022490"/>
    </source>
</evidence>
<comment type="subcellular location">
    <subcellularLocation>
        <location evidence="1 3">Cytoplasm</location>
    </subcellularLocation>
</comment>
<feature type="region of interest" description="Disordered" evidence="4">
    <location>
        <begin position="260"/>
        <end position="309"/>
    </location>
</feature>
<dbReference type="GO" id="GO:0005737">
    <property type="term" value="C:cytoplasm"/>
    <property type="evidence" value="ECO:0007669"/>
    <property type="project" value="UniProtKB-SubCell"/>
</dbReference>
<evidence type="ECO:0000259" key="6">
    <source>
        <dbReference type="Pfam" id="PF18201"/>
    </source>
</evidence>
<proteinExistence type="inferred from homology"/>
<feature type="compositionally biased region" description="Basic and acidic residues" evidence="4">
    <location>
        <begin position="512"/>
        <end position="539"/>
    </location>
</feature>
<evidence type="ECO:0000313" key="8">
    <source>
        <dbReference type="Proteomes" id="UP000241890"/>
    </source>
</evidence>
<dbReference type="PANTHER" id="PTHR22997">
    <property type="entry name" value="PIH1 DOMAIN-CONTAINING PROTEIN 1"/>
    <property type="match status" value="1"/>
</dbReference>
<comment type="similarity">
    <text evidence="3">Belongs to the PIH1 family. Kintoun subfamily.</text>
</comment>
<dbReference type="InterPro" id="IPR050734">
    <property type="entry name" value="PIH1/Kintoun_subfamily"/>
</dbReference>
<feature type="region of interest" description="Disordered" evidence="4">
    <location>
        <begin position="555"/>
        <end position="622"/>
    </location>
</feature>
<evidence type="ECO:0000256" key="4">
    <source>
        <dbReference type="SAM" id="MobiDB-lite"/>
    </source>
</evidence>
<evidence type="ECO:0000256" key="1">
    <source>
        <dbReference type="ARBA" id="ARBA00004496"/>
    </source>
</evidence>
<keyword evidence="8" id="KW-1185">Reference proteome</keyword>
<protein>
    <recommendedName>
        <fullName evidence="3">Protein kintoun</fullName>
    </recommendedName>
    <alternativeName>
        <fullName evidence="3">Dynein assembly factor 2, axonemal homolog</fullName>
    </alternativeName>
</protein>
<dbReference type="InParanoid" id="A0A2R5GS73"/>
<comment type="caution">
    <text evidence="7">The sequence shown here is derived from an EMBL/GenBank/DDBJ whole genome shotgun (WGS) entry which is preliminary data.</text>
</comment>
<feature type="region of interest" description="Disordered" evidence="4">
    <location>
        <begin position="636"/>
        <end position="693"/>
    </location>
</feature>
<feature type="compositionally biased region" description="Basic and acidic residues" evidence="4">
    <location>
        <begin position="486"/>
        <end position="500"/>
    </location>
</feature>
<comment type="function">
    <text evidence="3">Required for cytoplasmic pre-assembly of axonemal dyneins, thereby playing a central role in motility in cilia and flagella. Involved in pre-assembly of dynein arm complexes in the cytoplasm before intraflagellar transport loads them for the ciliary compartment.</text>
</comment>
<dbReference type="InterPro" id="IPR034727">
    <property type="entry name" value="Kintoun"/>
</dbReference>
<feature type="compositionally biased region" description="Acidic residues" evidence="4">
    <location>
        <begin position="501"/>
        <end position="511"/>
    </location>
</feature>
<organism evidence="7 8">
    <name type="scientific">Hondaea fermentalgiana</name>
    <dbReference type="NCBI Taxonomy" id="2315210"/>
    <lineage>
        <taxon>Eukaryota</taxon>
        <taxon>Sar</taxon>
        <taxon>Stramenopiles</taxon>
        <taxon>Bigyra</taxon>
        <taxon>Labyrinthulomycetes</taxon>
        <taxon>Thraustochytrida</taxon>
        <taxon>Thraustochytriidae</taxon>
        <taxon>Hondaea</taxon>
    </lineage>
</organism>
<dbReference type="Proteomes" id="UP000241890">
    <property type="component" value="Unassembled WGS sequence"/>
</dbReference>
<dbReference type="OrthoDB" id="5135119at2759"/>
<dbReference type="HAMAP" id="MF_03069">
    <property type="entry name" value="Kintoun"/>
    <property type="match status" value="1"/>
</dbReference>
<feature type="compositionally biased region" description="Basic and acidic residues" evidence="4">
    <location>
        <begin position="416"/>
        <end position="428"/>
    </location>
</feature>
<feature type="compositionally biased region" description="Acidic residues" evidence="4">
    <location>
        <begin position="588"/>
        <end position="600"/>
    </location>
</feature>
<dbReference type="Pfam" id="PF18201">
    <property type="entry name" value="PIH1_CS"/>
    <property type="match status" value="1"/>
</dbReference>